<dbReference type="GO" id="GO:0016301">
    <property type="term" value="F:kinase activity"/>
    <property type="evidence" value="ECO:0007669"/>
    <property type="project" value="UniProtKB-KW"/>
</dbReference>
<protein>
    <submittedName>
        <fullName evidence="1">Cytidylate kinase</fullName>
    </submittedName>
</protein>
<sequence>MKSLAIEREFGSGGREIGMRVAELAGIPYYDGELLIKAAEAQGVSIELLKTYDEQRTGSFLYDIAAFSDYARNRKNTVYELFEGIRRTMVNIELKGPAVFIGRCSTVILGESPRVLKSFIYSSDTEKRVERIIRTENVSETDAKYLMQKKDRDRKNYFHFWTQKEWADKSNYDILLNTSGVSTEACAQMLLAAISGQPQK</sequence>
<name>A0A810PWZ3_9FIRM</name>
<proteinExistence type="predicted"/>
<accession>A0A810PWZ3</accession>
<gene>
    <name evidence="1" type="ORF">MM35RIKEN_08040</name>
</gene>
<evidence type="ECO:0000313" key="1">
    <source>
        <dbReference type="EMBL" id="BCK78612.1"/>
    </source>
</evidence>
<dbReference type="InterPro" id="IPR027417">
    <property type="entry name" value="P-loop_NTPase"/>
</dbReference>
<dbReference type="Pfam" id="PF13189">
    <property type="entry name" value="Cytidylate_kin2"/>
    <property type="match status" value="1"/>
</dbReference>
<dbReference type="RefSeq" id="WP_212819527.1">
    <property type="nucleotide sequence ID" value="NZ_AP023415.1"/>
</dbReference>
<dbReference type="Proteomes" id="UP000681343">
    <property type="component" value="Chromosome"/>
</dbReference>
<reference evidence="1" key="1">
    <citation type="submission" date="2020-09" db="EMBL/GenBank/DDBJ databases">
        <title>New species isolated from human feces.</title>
        <authorList>
            <person name="Kitahara M."/>
            <person name="Shigeno Y."/>
            <person name="Shime M."/>
            <person name="Matsumoto Y."/>
            <person name="Nakamura S."/>
            <person name="Motooka D."/>
            <person name="Fukuoka S."/>
            <person name="Nishikawa H."/>
            <person name="Benno Y."/>
        </authorList>
    </citation>
    <scope>NUCLEOTIDE SEQUENCE</scope>
    <source>
        <strain evidence="1">MM35</strain>
    </source>
</reference>
<keyword evidence="2" id="KW-1185">Reference proteome</keyword>
<organism evidence="1 2">
    <name type="scientific">Vescimonas fastidiosa</name>
    <dbReference type="NCBI Taxonomy" id="2714353"/>
    <lineage>
        <taxon>Bacteria</taxon>
        <taxon>Bacillati</taxon>
        <taxon>Bacillota</taxon>
        <taxon>Clostridia</taxon>
        <taxon>Eubacteriales</taxon>
        <taxon>Oscillospiraceae</taxon>
        <taxon>Vescimonas</taxon>
    </lineage>
</organism>
<dbReference type="AlphaFoldDB" id="A0A810PWZ3"/>
<keyword evidence="1" id="KW-0418">Kinase</keyword>
<dbReference type="EMBL" id="AP023415">
    <property type="protein sequence ID" value="BCK78612.1"/>
    <property type="molecule type" value="Genomic_DNA"/>
</dbReference>
<dbReference type="Gene3D" id="3.40.50.300">
    <property type="entry name" value="P-loop containing nucleotide triphosphate hydrolases"/>
    <property type="match status" value="1"/>
</dbReference>
<dbReference type="KEGG" id="vfa:MM35RIKEN_08040"/>
<keyword evidence="1" id="KW-0808">Transferase</keyword>
<evidence type="ECO:0000313" key="2">
    <source>
        <dbReference type="Proteomes" id="UP000681343"/>
    </source>
</evidence>